<reference evidence="1" key="1">
    <citation type="submission" date="2014-11" db="EMBL/GenBank/DDBJ databases">
        <authorList>
            <person name="Amaro Gonzalez C."/>
        </authorList>
    </citation>
    <scope>NUCLEOTIDE SEQUENCE</scope>
</reference>
<sequence>MVRAPYSDPATLNMGWFPCKSRAVFQLLPSLTEKAHAQN</sequence>
<protein>
    <submittedName>
        <fullName evidence="1">Uncharacterized protein</fullName>
    </submittedName>
</protein>
<dbReference type="AlphaFoldDB" id="A0A0E9W572"/>
<evidence type="ECO:0000313" key="1">
    <source>
        <dbReference type="EMBL" id="JAH85507.1"/>
    </source>
</evidence>
<accession>A0A0E9W572</accession>
<name>A0A0E9W572_ANGAN</name>
<dbReference type="EMBL" id="GBXM01023070">
    <property type="protein sequence ID" value="JAH85507.1"/>
    <property type="molecule type" value="Transcribed_RNA"/>
</dbReference>
<organism evidence="1">
    <name type="scientific">Anguilla anguilla</name>
    <name type="common">European freshwater eel</name>
    <name type="synonym">Muraena anguilla</name>
    <dbReference type="NCBI Taxonomy" id="7936"/>
    <lineage>
        <taxon>Eukaryota</taxon>
        <taxon>Metazoa</taxon>
        <taxon>Chordata</taxon>
        <taxon>Craniata</taxon>
        <taxon>Vertebrata</taxon>
        <taxon>Euteleostomi</taxon>
        <taxon>Actinopterygii</taxon>
        <taxon>Neopterygii</taxon>
        <taxon>Teleostei</taxon>
        <taxon>Anguilliformes</taxon>
        <taxon>Anguillidae</taxon>
        <taxon>Anguilla</taxon>
    </lineage>
</organism>
<reference evidence="1" key="2">
    <citation type="journal article" date="2015" name="Fish Shellfish Immunol.">
        <title>Early steps in the European eel (Anguilla anguilla)-Vibrio vulnificus interaction in the gills: Role of the RtxA13 toxin.</title>
        <authorList>
            <person name="Callol A."/>
            <person name="Pajuelo D."/>
            <person name="Ebbesson L."/>
            <person name="Teles M."/>
            <person name="MacKenzie S."/>
            <person name="Amaro C."/>
        </authorList>
    </citation>
    <scope>NUCLEOTIDE SEQUENCE</scope>
</reference>
<proteinExistence type="predicted"/>